<organism evidence="3 4">
    <name type="scientific">Papaver somniferum</name>
    <name type="common">Opium poppy</name>
    <dbReference type="NCBI Taxonomy" id="3469"/>
    <lineage>
        <taxon>Eukaryota</taxon>
        <taxon>Viridiplantae</taxon>
        <taxon>Streptophyta</taxon>
        <taxon>Embryophyta</taxon>
        <taxon>Tracheophyta</taxon>
        <taxon>Spermatophyta</taxon>
        <taxon>Magnoliopsida</taxon>
        <taxon>Ranunculales</taxon>
        <taxon>Papaveraceae</taxon>
        <taxon>Papaveroideae</taxon>
        <taxon>Papaver</taxon>
    </lineage>
</organism>
<sequence length="223" mass="26154">MKGNHDCVLGDYLDVDDMGGIIQEFEDIIKRMSNLMDKNKELEYEEEETQEECLLEWRRCLVFKLVTGRGHAFFILKEMLLKAWKTSGDFSLSDLGNNIYKIRFENLCDMEAVLKSSPWALNNELMVIERCDDDLLPKEYEFKYVWFWIQIHGLPISMLNNKKIYNMAKKFGNPQNITDEDAAKWGKYARIRVRIDITKPLPKEMKVTFASKKIHNVVSGDKP</sequence>
<dbReference type="Gramene" id="RZC83532">
    <property type="protein sequence ID" value="RZC83532"/>
    <property type="gene ID" value="C5167_046317"/>
</dbReference>
<dbReference type="Proteomes" id="UP000316621">
    <property type="component" value="Chromosome 11"/>
</dbReference>
<proteinExistence type="predicted"/>
<dbReference type="PANTHER" id="PTHR31286:SF167">
    <property type="entry name" value="OS09G0268800 PROTEIN"/>
    <property type="match status" value="1"/>
</dbReference>
<feature type="domain" description="DUF4283" evidence="2">
    <location>
        <begin position="56"/>
        <end position="133"/>
    </location>
</feature>
<protein>
    <recommendedName>
        <fullName evidence="2">DUF4283 domain-containing protein</fullName>
    </recommendedName>
</protein>
<dbReference type="AlphaFoldDB" id="A0A4Y7LFR5"/>
<dbReference type="OMA" id="QIWARIV"/>
<feature type="coiled-coil region" evidence="1">
    <location>
        <begin position="25"/>
        <end position="52"/>
    </location>
</feature>
<evidence type="ECO:0000256" key="1">
    <source>
        <dbReference type="SAM" id="Coils"/>
    </source>
</evidence>
<evidence type="ECO:0000313" key="4">
    <source>
        <dbReference type="Proteomes" id="UP000316621"/>
    </source>
</evidence>
<keyword evidence="1" id="KW-0175">Coiled coil</keyword>
<evidence type="ECO:0000313" key="3">
    <source>
        <dbReference type="EMBL" id="RZC83532.1"/>
    </source>
</evidence>
<dbReference type="Pfam" id="PF14111">
    <property type="entry name" value="DUF4283"/>
    <property type="match status" value="1"/>
</dbReference>
<gene>
    <name evidence="3" type="ORF">C5167_046317</name>
</gene>
<evidence type="ECO:0000259" key="2">
    <source>
        <dbReference type="Pfam" id="PF14111"/>
    </source>
</evidence>
<name>A0A4Y7LFR5_PAPSO</name>
<dbReference type="EMBL" id="CM010725">
    <property type="protein sequence ID" value="RZC83532.1"/>
    <property type="molecule type" value="Genomic_DNA"/>
</dbReference>
<dbReference type="STRING" id="3469.A0A4Y7LFR5"/>
<keyword evidence="4" id="KW-1185">Reference proteome</keyword>
<dbReference type="InterPro" id="IPR025558">
    <property type="entry name" value="DUF4283"/>
</dbReference>
<reference evidence="3 4" key="1">
    <citation type="journal article" date="2018" name="Science">
        <title>The opium poppy genome and morphinan production.</title>
        <authorList>
            <person name="Guo L."/>
            <person name="Winzer T."/>
            <person name="Yang X."/>
            <person name="Li Y."/>
            <person name="Ning Z."/>
            <person name="He Z."/>
            <person name="Teodor R."/>
            <person name="Lu Y."/>
            <person name="Bowser T.A."/>
            <person name="Graham I.A."/>
            <person name="Ye K."/>
        </authorList>
    </citation>
    <scope>NUCLEOTIDE SEQUENCE [LARGE SCALE GENOMIC DNA]</scope>
    <source>
        <strain evidence="4">cv. HN1</strain>
        <tissue evidence="3">Leaves</tissue>
    </source>
</reference>
<dbReference type="InterPro" id="IPR040256">
    <property type="entry name" value="At4g02000-like"/>
</dbReference>
<accession>A0A4Y7LFR5</accession>
<dbReference type="PANTHER" id="PTHR31286">
    <property type="entry name" value="GLYCINE-RICH CELL WALL STRUCTURAL PROTEIN 1.8-LIKE"/>
    <property type="match status" value="1"/>
</dbReference>